<keyword evidence="1" id="KW-0472">Membrane</keyword>
<evidence type="ECO:0000313" key="3">
    <source>
        <dbReference type="Proteomes" id="UP000218824"/>
    </source>
</evidence>
<protein>
    <recommendedName>
        <fullName evidence="4">Lipoprotein</fullName>
    </recommendedName>
</protein>
<dbReference type="EMBL" id="AP014940">
    <property type="protein sequence ID" value="BAV98225.1"/>
    <property type="molecule type" value="Genomic_DNA"/>
</dbReference>
<reference evidence="2 3" key="1">
    <citation type="journal article" date="2017" name="DNA Res.">
        <title>Complete genome sequence and expression profile of the commercial lytic enzyme producer Lysobacter enzymogenes M497-1.</title>
        <authorList>
            <person name="Takami H."/>
            <person name="Toyoda A."/>
            <person name="Uchiyama I."/>
            <person name="Itoh T."/>
            <person name="Takaki Y."/>
            <person name="Arai W."/>
            <person name="Nishi S."/>
            <person name="Kawai M."/>
            <person name="Shinya K."/>
            <person name="Ikeda H."/>
        </authorList>
    </citation>
    <scope>NUCLEOTIDE SEQUENCE [LARGE SCALE GENOMIC DNA]</scope>
    <source>
        <strain evidence="2 3">M497-1</strain>
    </source>
</reference>
<organism evidence="2 3">
    <name type="scientific">Lysobacter enzymogenes</name>
    <dbReference type="NCBI Taxonomy" id="69"/>
    <lineage>
        <taxon>Bacteria</taxon>
        <taxon>Pseudomonadati</taxon>
        <taxon>Pseudomonadota</taxon>
        <taxon>Gammaproteobacteria</taxon>
        <taxon>Lysobacterales</taxon>
        <taxon>Lysobacteraceae</taxon>
        <taxon>Lysobacter</taxon>
    </lineage>
</organism>
<evidence type="ECO:0008006" key="4">
    <source>
        <dbReference type="Google" id="ProtNLM"/>
    </source>
</evidence>
<feature type="transmembrane region" description="Helical" evidence="1">
    <location>
        <begin position="53"/>
        <end position="72"/>
    </location>
</feature>
<evidence type="ECO:0000256" key="1">
    <source>
        <dbReference type="SAM" id="Phobius"/>
    </source>
</evidence>
<evidence type="ECO:0000313" key="2">
    <source>
        <dbReference type="EMBL" id="BAV98225.1"/>
    </source>
</evidence>
<dbReference type="Proteomes" id="UP000218824">
    <property type="component" value="Chromosome"/>
</dbReference>
<name>A0AAU9ASL3_LYSEN</name>
<accession>A0AAU9ASL3</accession>
<dbReference type="AlphaFoldDB" id="A0AAU9ASL3"/>
<keyword evidence="1" id="KW-1133">Transmembrane helix</keyword>
<gene>
    <name evidence="2" type="ORF">LEN_2738</name>
</gene>
<keyword evidence="1" id="KW-0812">Transmembrane</keyword>
<dbReference type="KEGG" id="lem:LEN_2738"/>
<proteinExistence type="predicted"/>
<sequence length="113" mass="12006">MREPACALSVLPVRAGAARGPVLASARPQIAGGGRCGRLHREQESDAMKKRSLAALAAFVFGCAVITTATAAGDACQTCWMRYNKCVAVMDVQTCDYQVEMCLKSNGCPNPPW</sequence>